<evidence type="ECO:0000313" key="2">
    <source>
        <dbReference type="Proteomes" id="UP000837857"/>
    </source>
</evidence>
<feature type="non-terminal residue" evidence="1">
    <location>
        <position position="1"/>
    </location>
</feature>
<dbReference type="SUPFAM" id="SSF47954">
    <property type="entry name" value="Cyclin-like"/>
    <property type="match status" value="1"/>
</dbReference>
<evidence type="ECO:0000313" key="1">
    <source>
        <dbReference type="EMBL" id="CAH2035544.1"/>
    </source>
</evidence>
<dbReference type="EMBL" id="OW152813">
    <property type="protein sequence ID" value="CAH2035544.1"/>
    <property type="molecule type" value="Genomic_DNA"/>
</dbReference>
<dbReference type="PANTHER" id="PTHR21615:SF2">
    <property type="entry name" value="CYCLIN N-TERMINAL DOMAIN-CONTAINING PROTEIN 1"/>
    <property type="match status" value="1"/>
</dbReference>
<name>A0ABN8HQZ2_9NEOP</name>
<sequence length="282" mass="31521">MEHSSSVATEHLLPDWLERLLEDCQEEAIQHRIHPVILIKGESRVAVWNLCAQLGFKNHELPGQACRILERYLSIVIAQNYMCLNREDWVAYRASLMKRVPLLIATCVQLAAKMCHSGAKVNATIIRSKLIGAGVNFTVDEINATEFEVYSTLEFKIPLWTNVETAQLLALEVGITSENFTAVAATVDLAEFKREFIEQKVRDTVKLSTFENKRSRVCTLHLAAGAVVAVARVLHLPEPEPAARLAELTRAPLAYVKCIGDVICTIILDSDDPPAKRRKTHV</sequence>
<accession>A0ABN8HQZ2</accession>
<reference evidence="1" key="1">
    <citation type="submission" date="2022-03" db="EMBL/GenBank/DDBJ databases">
        <authorList>
            <person name="Martin H S."/>
        </authorList>
    </citation>
    <scope>NUCLEOTIDE SEQUENCE</scope>
</reference>
<gene>
    <name evidence="1" type="ORF">IPOD504_LOCUS601</name>
</gene>
<proteinExistence type="predicted"/>
<evidence type="ECO:0008006" key="3">
    <source>
        <dbReference type="Google" id="ProtNLM"/>
    </source>
</evidence>
<organism evidence="1 2">
    <name type="scientific">Iphiclides podalirius</name>
    <name type="common">scarce swallowtail</name>
    <dbReference type="NCBI Taxonomy" id="110791"/>
    <lineage>
        <taxon>Eukaryota</taxon>
        <taxon>Metazoa</taxon>
        <taxon>Ecdysozoa</taxon>
        <taxon>Arthropoda</taxon>
        <taxon>Hexapoda</taxon>
        <taxon>Insecta</taxon>
        <taxon>Pterygota</taxon>
        <taxon>Neoptera</taxon>
        <taxon>Endopterygota</taxon>
        <taxon>Lepidoptera</taxon>
        <taxon>Glossata</taxon>
        <taxon>Ditrysia</taxon>
        <taxon>Papilionoidea</taxon>
        <taxon>Papilionidae</taxon>
        <taxon>Papilioninae</taxon>
        <taxon>Iphiclides</taxon>
    </lineage>
</organism>
<dbReference type="InterPro" id="IPR036915">
    <property type="entry name" value="Cyclin-like_sf"/>
</dbReference>
<dbReference type="Proteomes" id="UP000837857">
    <property type="component" value="Chromosome 1"/>
</dbReference>
<dbReference type="PANTHER" id="PTHR21615">
    <property type="entry name" value="CYCLIN N-TERMINAL DOMAIN-CONTAINING PROTEIN 1"/>
    <property type="match status" value="1"/>
</dbReference>
<protein>
    <recommendedName>
        <fullName evidence="3">Cyclin D2</fullName>
    </recommendedName>
</protein>
<keyword evidence="2" id="KW-1185">Reference proteome</keyword>
<dbReference type="Gene3D" id="1.10.472.10">
    <property type="entry name" value="Cyclin-like"/>
    <property type="match status" value="2"/>
</dbReference>